<dbReference type="EC" id="3.6.1.-" evidence="6"/>
<dbReference type="GO" id="GO:0004518">
    <property type="term" value="F:nuclease activity"/>
    <property type="evidence" value="ECO:0007669"/>
    <property type="project" value="UniProtKB-KW"/>
</dbReference>
<dbReference type="Pfam" id="PF08652">
    <property type="entry name" value="RAI1"/>
    <property type="match status" value="1"/>
</dbReference>
<keyword evidence="9" id="KW-1185">Reference proteome</keyword>
<keyword evidence="6" id="KW-0547">Nucleotide-binding</keyword>
<comment type="catalytic activity">
    <reaction evidence="3">
        <text>a 5'-end (N(7)-methyl 5'-triphosphoguanosine)-ribonucleoside-ribonucleotide in mRNA + H2O = a (N(7)-methyl 5'-triphosphoguanosine)-nucleoside + a 5'-end phospho-ribonucleoside in mRNA + H(+)</text>
        <dbReference type="Rhea" id="RHEA:66928"/>
        <dbReference type="Rhea" id="RHEA-COMP:15692"/>
        <dbReference type="Rhea" id="RHEA-COMP:17313"/>
        <dbReference type="ChEBI" id="CHEBI:15377"/>
        <dbReference type="ChEBI" id="CHEBI:15378"/>
        <dbReference type="ChEBI" id="CHEBI:138282"/>
        <dbReference type="ChEBI" id="CHEBI:172876"/>
        <dbReference type="ChEBI" id="CHEBI:172877"/>
    </reaction>
    <physiologicalReaction direction="left-to-right" evidence="3">
        <dbReference type="Rhea" id="RHEA:66929"/>
    </physiologicalReaction>
</comment>
<evidence type="ECO:0000256" key="3">
    <source>
        <dbReference type="ARBA" id="ARBA00044676"/>
    </source>
</evidence>
<evidence type="ECO:0000256" key="4">
    <source>
        <dbReference type="ARBA" id="ARBA00044692"/>
    </source>
</evidence>
<feature type="non-terminal residue" evidence="8">
    <location>
        <position position="324"/>
    </location>
</feature>
<dbReference type="GO" id="GO:0000956">
    <property type="term" value="P:nuclear-transcribed mRNA catabolic process"/>
    <property type="evidence" value="ECO:0007669"/>
    <property type="project" value="TreeGrafter"/>
</dbReference>
<gene>
    <name evidence="8" type="ORF">THASP1DRAFT_20487</name>
</gene>
<feature type="domain" description="RAI1-like" evidence="7">
    <location>
        <begin position="24"/>
        <end position="321"/>
    </location>
</feature>
<evidence type="ECO:0000256" key="1">
    <source>
        <dbReference type="ARBA" id="ARBA00001968"/>
    </source>
</evidence>
<dbReference type="GO" id="GO:0003723">
    <property type="term" value="F:RNA binding"/>
    <property type="evidence" value="ECO:0007669"/>
    <property type="project" value="UniProtKB-KW"/>
</dbReference>
<dbReference type="InterPro" id="IPR039039">
    <property type="entry name" value="RAI1-like_fam"/>
</dbReference>
<comment type="function">
    <text evidence="6">Decapping enzyme for NAD-capped RNAs: specifically hydrolyzes the nicotinamide adenine dinucleotide (NAD) cap from a subset of RNAs by removing the entire NAD moiety from the 5'-end of an NAD-capped RNA.</text>
</comment>
<dbReference type="InterPro" id="IPR013961">
    <property type="entry name" value="RAI1"/>
</dbReference>
<dbReference type="OrthoDB" id="5853397at2759"/>
<evidence type="ECO:0000259" key="7">
    <source>
        <dbReference type="Pfam" id="PF08652"/>
    </source>
</evidence>
<comment type="catalytic activity">
    <reaction evidence="4">
        <text>a 5'-end triphospho-ribonucleoside in mRNA + H2O = a 5'-end phospho-ribonucleoside in mRNA + diphosphate + H(+)</text>
        <dbReference type="Rhea" id="RHEA:78683"/>
        <dbReference type="Rhea" id="RHEA-COMP:15692"/>
        <dbReference type="Rhea" id="RHEA-COMP:17164"/>
        <dbReference type="ChEBI" id="CHEBI:15377"/>
        <dbReference type="ChEBI" id="CHEBI:15378"/>
        <dbReference type="ChEBI" id="CHEBI:33019"/>
        <dbReference type="ChEBI" id="CHEBI:138282"/>
        <dbReference type="ChEBI" id="CHEBI:167618"/>
    </reaction>
    <physiologicalReaction direction="left-to-right" evidence="4">
        <dbReference type="Rhea" id="RHEA:78684"/>
    </physiologicalReaction>
</comment>
<keyword evidence="6" id="KW-0378">Hydrolase</keyword>
<comment type="similarity">
    <text evidence="2 6">Belongs to the DXO/Dom3Z family.</text>
</comment>
<dbReference type="PANTHER" id="PTHR12395">
    <property type="entry name" value="DOM-3 RELATED"/>
    <property type="match status" value="1"/>
</dbReference>
<dbReference type="GO" id="GO:0005829">
    <property type="term" value="C:cytosol"/>
    <property type="evidence" value="ECO:0007669"/>
    <property type="project" value="TreeGrafter"/>
</dbReference>
<evidence type="ECO:0000256" key="6">
    <source>
        <dbReference type="RuleBase" id="RU367113"/>
    </source>
</evidence>
<dbReference type="GO" id="GO:0034353">
    <property type="term" value="F:mRNA 5'-diphosphatase activity"/>
    <property type="evidence" value="ECO:0007669"/>
    <property type="project" value="TreeGrafter"/>
</dbReference>
<accession>A0A4P9XH07</accession>
<evidence type="ECO:0000313" key="8">
    <source>
        <dbReference type="EMBL" id="RKP04936.1"/>
    </source>
</evidence>
<name>A0A4P9XH07_9FUNG</name>
<comment type="catalytic activity">
    <reaction evidence="5">
        <text>a 5'-end NAD(+)-phospho-ribonucleoside in mRNA + H2O = a 5'-end phospho-ribonucleoside in mRNA + NAD(+) + H(+)</text>
        <dbReference type="Rhea" id="RHEA:60880"/>
        <dbReference type="Rhea" id="RHEA-COMP:15692"/>
        <dbReference type="Rhea" id="RHEA-COMP:15698"/>
        <dbReference type="ChEBI" id="CHEBI:15377"/>
        <dbReference type="ChEBI" id="CHEBI:15378"/>
        <dbReference type="ChEBI" id="CHEBI:57540"/>
        <dbReference type="ChEBI" id="CHEBI:138282"/>
        <dbReference type="ChEBI" id="CHEBI:144029"/>
    </reaction>
    <physiologicalReaction direction="left-to-right" evidence="5">
        <dbReference type="Rhea" id="RHEA:60881"/>
    </physiologicalReaction>
</comment>
<dbReference type="AlphaFoldDB" id="A0A4P9XH07"/>
<evidence type="ECO:0000313" key="9">
    <source>
        <dbReference type="Proteomes" id="UP000271241"/>
    </source>
</evidence>
<reference evidence="9" key="1">
    <citation type="journal article" date="2018" name="Nat. Microbiol.">
        <title>Leveraging single-cell genomics to expand the fungal tree of life.</title>
        <authorList>
            <person name="Ahrendt S.R."/>
            <person name="Quandt C.A."/>
            <person name="Ciobanu D."/>
            <person name="Clum A."/>
            <person name="Salamov A."/>
            <person name="Andreopoulos B."/>
            <person name="Cheng J.F."/>
            <person name="Woyke T."/>
            <person name="Pelin A."/>
            <person name="Henrissat B."/>
            <person name="Reynolds N.K."/>
            <person name="Benny G.L."/>
            <person name="Smith M.E."/>
            <person name="James T.Y."/>
            <person name="Grigoriev I.V."/>
        </authorList>
    </citation>
    <scope>NUCLEOTIDE SEQUENCE [LARGE SCALE GENOMIC DNA]</scope>
    <source>
        <strain evidence="9">RSA 1356</strain>
    </source>
</reference>
<comment type="cofactor">
    <cofactor evidence="1 6">
        <name>a divalent metal cation</name>
        <dbReference type="ChEBI" id="CHEBI:60240"/>
    </cofactor>
</comment>
<dbReference type="GO" id="GO:0110155">
    <property type="term" value="P:NAD-cap decapping"/>
    <property type="evidence" value="ECO:0007669"/>
    <property type="project" value="TreeGrafter"/>
</dbReference>
<dbReference type="GO" id="GO:0005634">
    <property type="term" value="C:nucleus"/>
    <property type="evidence" value="ECO:0007669"/>
    <property type="project" value="UniProtKB-SubCell"/>
</dbReference>
<organism evidence="8 9">
    <name type="scientific">Thamnocephalis sphaerospora</name>
    <dbReference type="NCBI Taxonomy" id="78915"/>
    <lineage>
        <taxon>Eukaryota</taxon>
        <taxon>Fungi</taxon>
        <taxon>Fungi incertae sedis</taxon>
        <taxon>Zoopagomycota</taxon>
        <taxon>Zoopagomycotina</taxon>
        <taxon>Zoopagomycetes</taxon>
        <taxon>Zoopagales</taxon>
        <taxon>Sigmoideomycetaceae</taxon>
        <taxon>Thamnocephalis</taxon>
    </lineage>
</organism>
<proteinExistence type="inferred from homology"/>
<evidence type="ECO:0000256" key="2">
    <source>
        <dbReference type="ARBA" id="ARBA00006562"/>
    </source>
</evidence>
<keyword evidence="6" id="KW-0540">Nuclease</keyword>
<dbReference type="STRING" id="78915.A0A4P9XH07"/>
<keyword evidence="6" id="KW-0539">Nucleus</keyword>
<protein>
    <recommendedName>
        <fullName evidence="6">Decapping nuclease</fullName>
        <ecNumber evidence="6">3.6.1.-</ecNumber>
    </recommendedName>
</protein>
<evidence type="ECO:0000256" key="5">
    <source>
        <dbReference type="ARBA" id="ARBA00048124"/>
    </source>
</evidence>
<dbReference type="GO" id="GO:0000166">
    <property type="term" value="F:nucleotide binding"/>
    <property type="evidence" value="ECO:0007669"/>
    <property type="project" value="UniProtKB-KW"/>
</dbReference>
<sequence>MTGKTWTYESRPANKFNLPCPVYKQPEEIACFSNDEQRRFVFGDQELRYYYPPDLVGDLNDGFDDRYVQRDRGLPDHLDGLLATLVQVREREPARRAATQADVMCYRGVMTRIMCTPYERRDAWELGGTLYIEEHESEPKRRQRINATRRQDMMGYWGYKFEALSTVSKPPHLLKPNDPELRERKRSVVNTNAQYCSVFRSRLGNHSVIMGAEVDCTAEEKRADRPMAGYVELKTSRALHTERDHYFFARNKMLKFWAQSFLASVPKVIVGFRDDRGYVRSVKTYETMEIPRKVRDKPDMWQANVCLNFADHFLRWLRSIVTID</sequence>
<dbReference type="Proteomes" id="UP000271241">
    <property type="component" value="Unassembled WGS sequence"/>
</dbReference>
<comment type="subcellular location">
    <subcellularLocation>
        <location evidence="6">Nucleus</location>
    </subcellularLocation>
</comment>
<keyword evidence="6" id="KW-0694">RNA-binding</keyword>
<dbReference type="EMBL" id="KZ993358">
    <property type="protein sequence ID" value="RKP04936.1"/>
    <property type="molecule type" value="Genomic_DNA"/>
</dbReference>
<dbReference type="PANTHER" id="PTHR12395:SF9">
    <property type="entry name" value="DECAPPING AND EXORIBONUCLEASE PROTEIN"/>
    <property type="match status" value="1"/>
</dbReference>
<keyword evidence="6" id="KW-0479">Metal-binding</keyword>
<dbReference type="GO" id="GO:0046872">
    <property type="term" value="F:metal ion binding"/>
    <property type="evidence" value="ECO:0007669"/>
    <property type="project" value="UniProtKB-KW"/>
</dbReference>